<evidence type="ECO:0000256" key="1">
    <source>
        <dbReference type="SAM" id="Phobius"/>
    </source>
</evidence>
<dbReference type="AlphaFoldDB" id="A0A8S1GUT1"/>
<organism evidence="2 3">
    <name type="scientific">Caenorhabditis auriculariae</name>
    <dbReference type="NCBI Taxonomy" id="2777116"/>
    <lineage>
        <taxon>Eukaryota</taxon>
        <taxon>Metazoa</taxon>
        <taxon>Ecdysozoa</taxon>
        <taxon>Nematoda</taxon>
        <taxon>Chromadorea</taxon>
        <taxon>Rhabditida</taxon>
        <taxon>Rhabditina</taxon>
        <taxon>Rhabditomorpha</taxon>
        <taxon>Rhabditoidea</taxon>
        <taxon>Rhabditidae</taxon>
        <taxon>Peloderinae</taxon>
        <taxon>Caenorhabditis</taxon>
    </lineage>
</organism>
<sequence length="69" mass="7803">MRVCWRFQLGTPITLQFRTKKMALGEQMILTPAPWWALVMLAIAFLVGIAAIGAALKKPNTMERMRIIS</sequence>
<accession>A0A8S1GUT1</accession>
<proteinExistence type="predicted"/>
<name>A0A8S1GUT1_9PELO</name>
<protein>
    <submittedName>
        <fullName evidence="2">Uncharacterized protein</fullName>
    </submittedName>
</protein>
<gene>
    <name evidence="2" type="ORF">CAUJ_LOCUS3375</name>
</gene>
<dbReference type="Proteomes" id="UP000835052">
    <property type="component" value="Unassembled WGS sequence"/>
</dbReference>
<dbReference type="EMBL" id="CAJGYM010000006">
    <property type="protein sequence ID" value="CAD6187456.1"/>
    <property type="molecule type" value="Genomic_DNA"/>
</dbReference>
<keyword evidence="3" id="KW-1185">Reference proteome</keyword>
<evidence type="ECO:0000313" key="2">
    <source>
        <dbReference type="EMBL" id="CAD6187456.1"/>
    </source>
</evidence>
<feature type="transmembrane region" description="Helical" evidence="1">
    <location>
        <begin position="35"/>
        <end position="56"/>
    </location>
</feature>
<evidence type="ECO:0000313" key="3">
    <source>
        <dbReference type="Proteomes" id="UP000835052"/>
    </source>
</evidence>
<keyword evidence="1" id="KW-1133">Transmembrane helix</keyword>
<comment type="caution">
    <text evidence="2">The sequence shown here is derived from an EMBL/GenBank/DDBJ whole genome shotgun (WGS) entry which is preliminary data.</text>
</comment>
<keyword evidence="1" id="KW-0812">Transmembrane</keyword>
<keyword evidence="1" id="KW-0472">Membrane</keyword>
<reference evidence="2" key="1">
    <citation type="submission" date="2020-10" db="EMBL/GenBank/DDBJ databases">
        <authorList>
            <person name="Kikuchi T."/>
        </authorList>
    </citation>
    <scope>NUCLEOTIDE SEQUENCE</scope>
    <source>
        <strain evidence="2">NKZ352</strain>
    </source>
</reference>